<evidence type="ECO:0000256" key="1">
    <source>
        <dbReference type="SAM" id="MobiDB-lite"/>
    </source>
</evidence>
<feature type="region of interest" description="Disordered" evidence="1">
    <location>
        <begin position="62"/>
        <end position="97"/>
    </location>
</feature>
<evidence type="ECO:0000313" key="2">
    <source>
        <dbReference type="EMBL" id="CAG5102719.1"/>
    </source>
</evidence>
<feature type="compositionally biased region" description="Low complexity" evidence="1">
    <location>
        <begin position="260"/>
        <end position="286"/>
    </location>
</feature>
<keyword evidence="3" id="KW-1185">Reference proteome</keyword>
<protein>
    <submittedName>
        <fullName evidence="2">Oidioi.mRNA.OKI2018_I69.chr1.g433.t1.cds</fullName>
    </submittedName>
</protein>
<gene>
    <name evidence="2" type="ORF">OKIOD_LOCUS9198</name>
</gene>
<feature type="region of interest" description="Disordered" evidence="1">
    <location>
        <begin position="258"/>
        <end position="298"/>
    </location>
</feature>
<feature type="region of interest" description="Disordered" evidence="1">
    <location>
        <begin position="128"/>
        <end position="164"/>
    </location>
</feature>
<reference evidence="2 3" key="1">
    <citation type="submission" date="2021-04" db="EMBL/GenBank/DDBJ databases">
        <authorList>
            <person name="Bliznina A."/>
        </authorList>
    </citation>
    <scope>NUCLEOTIDE SEQUENCE [LARGE SCALE GENOMIC DNA]</scope>
</reference>
<proteinExistence type="predicted"/>
<dbReference type="EMBL" id="OU015566">
    <property type="protein sequence ID" value="CAG5102719.1"/>
    <property type="molecule type" value="Genomic_DNA"/>
</dbReference>
<feature type="compositionally biased region" description="Polar residues" evidence="1">
    <location>
        <begin position="134"/>
        <end position="150"/>
    </location>
</feature>
<sequence length="298" mass="32281">MAEVINFMEITYNMCPDAFLIFGIDRSNVYSKKADKNPDDLQATQEEENTVVATTNVFILPESDIRPQNRERSQYEHSARAGSTGKNLQQFSRVDNNVSGRTIVNKLGRTSNSKSDSISAHRVADLKKAYGDSNRPSSSRSGEKLQSISRPHSGHGHPYGRPLHRELSYNASNQSESNLLGPTATASINCSMGAGSSSNYLATAPEPPARRVTTDDLITYLREVATPTESIGASIANRASAQLLPALVGESTGFQELRASSSTGTSTSHRTIVSCTTDESSTDCSSNRLQDQSKTRTL</sequence>
<evidence type="ECO:0000313" key="3">
    <source>
        <dbReference type="Proteomes" id="UP001158576"/>
    </source>
</evidence>
<feature type="compositionally biased region" description="Basic and acidic residues" evidence="1">
    <location>
        <begin position="63"/>
        <end position="79"/>
    </location>
</feature>
<name>A0ABN7SPW2_OIKDI</name>
<dbReference type="Proteomes" id="UP001158576">
    <property type="component" value="Chromosome 1"/>
</dbReference>
<organism evidence="2 3">
    <name type="scientific">Oikopleura dioica</name>
    <name type="common">Tunicate</name>
    <dbReference type="NCBI Taxonomy" id="34765"/>
    <lineage>
        <taxon>Eukaryota</taxon>
        <taxon>Metazoa</taxon>
        <taxon>Chordata</taxon>
        <taxon>Tunicata</taxon>
        <taxon>Appendicularia</taxon>
        <taxon>Copelata</taxon>
        <taxon>Oikopleuridae</taxon>
        <taxon>Oikopleura</taxon>
    </lineage>
</organism>
<accession>A0ABN7SPW2</accession>
<feature type="compositionally biased region" description="Polar residues" evidence="1">
    <location>
        <begin position="84"/>
        <end position="97"/>
    </location>
</feature>